<reference evidence="1" key="1">
    <citation type="journal article" date="2021" name="New Phytol.">
        <title>Evolutionary innovations through gain and loss of genes in the ectomycorrhizal Boletales.</title>
        <authorList>
            <person name="Wu G."/>
            <person name="Miyauchi S."/>
            <person name="Morin E."/>
            <person name="Kuo A."/>
            <person name="Drula E."/>
            <person name="Varga T."/>
            <person name="Kohler A."/>
            <person name="Feng B."/>
            <person name="Cao Y."/>
            <person name="Lipzen A."/>
            <person name="Daum C."/>
            <person name="Hundley H."/>
            <person name="Pangilinan J."/>
            <person name="Johnson J."/>
            <person name="Barry K."/>
            <person name="LaButti K."/>
            <person name="Ng V."/>
            <person name="Ahrendt S."/>
            <person name="Min B."/>
            <person name="Choi I.G."/>
            <person name="Park H."/>
            <person name="Plett J.M."/>
            <person name="Magnuson J."/>
            <person name="Spatafora J.W."/>
            <person name="Nagy L.G."/>
            <person name="Henrissat B."/>
            <person name="Grigoriev I.V."/>
            <person name="Yang Z.L."/>
            <person name="Xu J."/>
            <person name="Martin F.M."/>
        </authorList>
    </citation>
    <scope>NUCLEOTIDE SEQUENCE</scope>
    <source>
        <strain evidence="1">KUC20120723A-06</strain>
    </source>
</reference>
<dbReference type="EMBL" id="MU266332">
    <property type="protein sequence ID" value="KAH7930423.1"/>
    <property type="molecule type" value="Genomic_DNA"/>
</dbReference>
<name>A0ACB8BYV8_9AGAM</name>
<comment type="caution">
    <text evidence="1">The sequence shown here is derived from an EMBL/GenBank/DDBJ whole genome shotgun (WGS) entry which is preliminary data.</text>
</comment>
<dbReference type="Proteomes" id="UP000790709">
    <property type="component" value="Unassembled WGS sequence"/>
</dbReference>
<sequence length="603" mass="66963">MSVTAGAEKKGHVCPPSNATHPADRWESLFVYSFICKFTHLRAKVEGLETPMDFENALLTHGPDSMLSKILQQFILNLRPQTRNLSADQISTTLTSVLADAFKSSERTIFWDDDLKANVDPFIGLEGGIFAADWDLKLKVLRQLVELQLSHSIDVKNTIDRAWGVMQNKHKKRDPETAPPGAGDAKSQESLQLIPLGQDTQRKRYWIADGPWVPLAYFLFHLFQPRFRAQRMVFAPIWGHIASFSFLWPRVLPPNPPFTFTADADSVTDLFLGSILDSPRIYVSTNPWKITATFQTVSSTREEYMATIDNLKAIAPPPEQKKLSKLEVAHQALVRALEARVEIIDAEIARVQKVRRKIEQRQILMAQVEIRETRTRRQTRRPDYVYNDVDSDQDDADEYKFEEDNDYGDDEQFAEDDFLNFRDRPNGRRAPATAQRRSSRATKGKRPSPDLAAYEWRGERRSSRLGAPEDDPPRKRARTEESTTSSTSLGWASSSAAPVASSNGNGTKPKVNGAAAVKPTEIAVEQVGGKKKSKFWFYAVEPIPGPPGLGAGAAHGDMVPSVANGHPQNGDAGGDAGPSGNGHMMAVDRSMEGSLSPAPSIES</sequence>
<keyword evidence="2" id="KW-1185">Reference proteome</keyword>
<organism evidence="1 2">
    <name type="scientific">Leucogyrophana mollusca</name>
    <dbReference type="NCBI Taxonomy" id="85980"/>
    <lineage>
        <taxon>Eukaryota</taxon>
        <taxon>Fungi</taxon>
        <taxon>Dikarya</taxon>
        <taxon>Basidiomycota</taxon>
        <taxon>Agaricomycotina</taxon>
        <taxon>Agaricomycetes</taxon>
        <taxon>Agaricomycetidae</taxon>
        <taxon>Boletales</taxon>
        <taxon>Boletales incertae sedis</taxon>
        <taxon>Leucogyrophana</taxon>
    </lineage>
</organism>
<protein>
    <submittedName>
        <fullName evidence="1">Uncharacterized protein</fullName>
    </submittedName>
</protein>
<evidence type="ECO:0000313" key="2">
    <source>
        <dbReference type="Proteomes" id="UP000790709"/>
    </source>
</evidence>
<proteinExistence type="predicted"/>
<accession>A0ACB8BYV8</accession>
<evidence type="ECO:0000313" key="1">
    <source>
        <dbReference type="EMBL" id="KAH7930423.1"/>
    </source>
</evidence>
<gene>
    <name evidence="1" type="ORF">BV22DRAFT_1191253</name>
</gene>